<comment type="caution">
    <text evidence="1">The sequence shown here is derived from an EMBL/GenBank/DDBJ whole genome shotgun (WGS) entry which is preliminary data.</text>
</comment>
<reference evidence="1" key="1">
    <citation type="journal article" date="2014" name="Int. J. Syst. Evol. Microbiol.">
        <title>Complete genome sequence of Corynebacterium casei LMG S-19264T (=DSM 44701T), isolated from a smear-ripened cheese.</title>
        <authorList>
            <consortium name="US DOE Joint Genome Institute (JGI-PGF)"/>
            <person name="Walter F."/>
            <person name="Albersmeier A."/>
            <person name="Kalinowski J."/>
            <person name="Ruckert C."/>
        </authorList>
    </citation>
    <scope>NUCLEOTIDE SEQUENCE</scope>
    <source>
        <strain evidence="1">JCM 17251</strain>
    </source>
</reference>
<reference evidence="1" key="2">
    <citation type="submission" date="2020-09" db="EMBL/GenBank/DDBJ databases">
        <authorList>
            <person name="Sun Q."/>
            <person name="Ohkuma M."/>
        </authorList>
    </citation>
    <scope>NUCLEOTIDE SEQUENCE</scope>
    <source>
        <strain evidence="1">JCM 17251</strain>
    </source>
</reference>
<dbReference type="AlphaFoldDB" id="A0A917Y1F6"/>
<dbReference type="Proteomes" id="UP000624041">
    <property type="component" value="Unassembled WGS sequence"/>
</dbReference>
<name>A0A917Y1F6_9BACI</name>
<accession>A0A917Y1F6</accession>
<evidence type="ECO:0000313" key="1">
    <source>
        <dbReference type="EMBL" id="GGN62320.1"/>
    </source>
</evidence>
<keyword evidence="2" id="KW-1185">Reference proteome</keyword>
<dbReference type="EMBL" id="BMOS01000023">
    <property type="protein sequence ID" value="GGN62320.1"/>
    <property type="molecule type" value="Genomic_DNA"/>
</dbReference>
<sequence length="59" mass="7004">MLNAEKVNKTPHIFHGEYGSEVSTLDRKSKDYEGRWVIMQNNDECYLLVVYHLLLYVEN</sequence>
<gene>
    <name evidence="1" type="ORF">GCM10007971_28120</name>
</gene>
<organism evidence="1 2">
    <name type="scientific">Oceanobacillus indicireducens</name>
    <dbReference type="NCBI Taxonomy" id="1004261"/>
    <lineage>
        <taxon>Bacteria</taxon>
        <taxon>Bacillati</taxon>
        <taxon>Bacillota</taxon>
        <taxon>Bacilli</taxon>
        <taxon>Bacillales</taxon>
        <taxon>Bacillaceae</taxon>
        <taxon>Oceanobacillus</taxon>
    </lineage>
</organism>
<evidence type="ECO:0000313" key="2">
    <source>
        <dbReference type="Proteomes" id="UP000624041"/>
    </source>
</evidence>
<proteinExistence type="predicted"/>
<protein>
    <submittedName>
        <fullName evidence="1">Uncharacterized protein</fullName>
    </submittedName>
</protein>